<dbReference type="Pfam" id="PF00196">
    <property type="entry name" value="GerE"/>
    <property type="match status" value="1"/>
</dbReference>
<dbReference type="InterPro" id="IPR016032">
    <property type="entry name" value="Sig_transdc_resp-reg_C-effctor"/>
</dbReference>
<name>A0ABS1M3T0_9NOCA</name>
<accession>A0ABS1M3T0</accession>
<keyword evidence="1" id="KW-0805">Transcription regulation</keyword>
<dbReference type="SUPFAM" id="SSF46894">
    <property type="entry name" value="C-terminal effector domain of the bipartite response regulators"/>
    <property type="match status" value="1"/>
</dbReference>
<gene>
    <name evidence="5" type="ORF">JK358_10620</name>
</gene>
<protein>
    <submittedName>
        <fullName evidence="5">LuxR family transcriptional regulator</fullName>
    </submittedName>
</protein>
<dbReference type="Gene3D" id="1.10.10.10">
    <property type="entry name" value="Winged helix-like DNA-binding domain superfamily/Winged helix DNA-binding domain"/>
    <property type="match status" value="1"/>
</dbReference>
<dbReference type="InterPro" id="IPR036388">
    <property type="entry name" value="WH-like_DNA-bd_sf"/>
</dbReference>
<sequence length="241" mass="26498">MSAEDYRRLVGVLETVDHASDLPEFRERLVHALRNWFGFTGVAVLHGDTLFEAIQQGCGVQGGYTPEFTAEYEARWAATDPLRTPAAAELILARGVARLVEIAPDSPFIAKFLRPNGITDKAAMVVDGGPSGVLFVGMAVTDAPRVPERDLAVLRTLRRLLAPLVVDQLDRDRDRRAATANWQLTPREWEVADLAAQGLTNRQIAERLFIGVDTVKKHLSRVLAETACTSRTQLALRFAAA</sequence>
<evidence type="ECO:0000256" key="1">
    <source>
        <dbReference type="ARBA" id="ARBA00023015"/>
    </source>
</evidence>
<keyword evidence="6" id="KW-1185">Reference proteome</keyword>
<dbReference type="PROSITE" id="PS50043">
    <property type="entry name" value="HTH_LUXR_2"/>
    <property type="match status" value="1"/>
</dbReference>
<comment type="caution">
    <text evidence="5">The sequence shown here is derived from an EMBL/GenBank/DDBJ whole genome shotgun (WGS) entry which is preliminary data.</text>
</comment>
<evidence type="ECO:0000256" key="2">
    <source>
        <dbReference type="ARBA" id="ARBA00023125"/>
    </source>
</evidence>
<proteinExistence type="predicted"/>
<dbReference type="EMBL" id="JAERRJ010000003">
    <property type="protein sequence ID" value="MBL1074845.1"/>
    <property type="molecule type" value="Genomic_DNA"/>
</dbReference>
<dbReference type="PANTHER" id="PTHR44688:SF16">
    <property type="entry name" value="DNA-BINDING TRANSCRIPTIONAL ACTIVATOR DEVR_DOSR"/>
    <property type="match status" value="1"/>
</dbReference>
<dbReference type="SMART" id="SM00421">
    <property type="entry name" value="HTH_LUXR"/>
    <property type="match status" value="1"/>
</dbReference>
<feature type="domain" description="HTH luxR-type" evidence="4">
    <location>
        <begin position="177"/>
        <end position="241"/>
    </location>
</feature>
<dbReference type="InterPro" id="IPR000792">
    <property type="entry name" value="Tscrpt_reg_LuxR_C"/>
</dbReference>
<dbReference type="CDD" id="cd06170">
    <property type="entry name" value="LuxR_C_like"/>
    <property type="match status" value="1"/>
</dbReference>
<dbReference type="PRINTS" id="PR00038">
    <property type="entry name" value="HTHLUXR"/>
</dbReference>
<keyword evidence="2" id="KW-0238">DNA-binding</keyword>
<evidence type="ECO:0000313" key="5">
    <source>
        <dbReference type="EMBL" id="MBL1074845.1"/>
    </source>
</evidence>
<evidence type="ECO:0000313" key="6">
    <source>
        <dbReference type="Proteomes" id="UP000602198"/>
    </source>
</evidence>
<organism evidence="5 6">
    <name type="scientific">Nocardia acididurans</name>
    <dbReference type="NCBI Taxonomy" id="2802282"/>
    <lineage>
        <taxon>Bacteria</taxon>
        <taxon>Bacillati</taxon>
        <taxon>Actinomycetota</taxon>
        <taxon>Actinomycetes</taxon>
        <taxon>Mycobacteriales</taxon>
        <taxon>Nocardiaceae</taxon>
        <taxon>Nocardia</taxon>
    </lineage>
</organism>
<evidence type="ECO:0000256" key="3">
    <source>
        <dbReference type="ARBA" id="ARBA00023163"/>
    </source>
</evidence>
<dbReference type="PANTHER" id="PTHR44688">
    <property type="entry name" value="DNA-BINDING TRANSCRIPTIONAL ACTIVATOR DEVR_DOSR"/>
    <property type="match status" value="1"/>
</dbReference>
<keyword evidence="3" id="KW-0804">Transcription</keyword>
<evidence type="ECO:0000259" key="4">
    <source>
        <dbReference type="PROSITE" id="PS50043"/>
    </source>
</evidence>
<reference evidence="5 6" key="1">
    <citation type="submission" date="2021-01" db="EMBL/GenBank/DDBJ databases">
        <title>WGS of actinomycetes isolated from Thailand.</title>
        <authorList>
            <person name="Thawai C."/>
        </authorList>
    </citation>
    <scope>NUCLEOTIDE SEQUENCE [LARGE SCALE GENOMIC DNA]</scope>
    <source>
        <strain evidence="5 6">LPG 2</strain>
    </source>
</reference>
<dbReference type="Proteomes" id="UP000602198">
    <property type="component" value="Unassembled WGS sequence"/>
</dbReference>